<gene>
    <name evidence="1" type="ORF">V1517DRAFT_349684</name>
</gene>
<name>A0ACC3TDD4_9ASCO</name>
<accession>A0ACC3TDD4</accession>
<keyword evidence="2" id="KW-1185">Reference proteome</keyword>
<evidence type="ECO:0000313" key="2">
    <source>
        <dbReference type="Proteomes" id="UP001489719"/>
    </source>
</evidence>
<dbReference type="Proteomes" id="UP001489719">
    <property type="component" value="Unassembled WGS sequence"/>
</dbReference>
<evidence type="ECO:0000313" key="1">
    <source>
        <dbReference type="EMBL" id="KAK9318786.1"/>
    </source>
</evidence>
<protein>
    <submittedName>
        <fullName evidence="1">Uncharacterized protein</fullName>
    </submittedName>
</protein>
<dbReference type="EMBL" id="MU970312">
    <property type="protein sequence ID" value="KAK9318786.1"/>
    <property type="molecule type" value="Genomic_DNA"/>
</dbReference>
<proteinExistence type="predicted"/>
<organism evidence="1 2">
    <name type="scientific">Lipomyces orientalis</name>
    <dbReference type="NCBI Taxonomy" id="1233043"/>
    <lineage>
        <taxon>Eukaryota</taxon>
        <taxon>Fungi</taxon>
        <taxon>Dikarya</taxon>
        <taxon>Ascomycota</taxon>
        <taxon>Saccharomycotina</taxon>
        <taxon>Lipomycetes</taxon>
        <taxon>Lipomycetales</taxon>
        <taxon>Lipomycetaceae</taxon>
        <taxon>Lipomyces</taxon>
    </lineage>
</organism>
<reference evidence="2" key="1">
    <citation type="journal article" date="2024" name="Front. Bioeng. Biotechnol.">
        <title>Genome-scale model development and genomic sequencing of the oleaginous clade Lipomyces.</title>
        <authorList>
            <person name="Czajka J.J."/>
            <person name="Han Y."/>
            <person name="Kim J."/>
            <person name="Mondo S.J."/>
            <person name="Hofstad B.A."/>
            <person name="Robles A."/>
            <person name="Haridas S."/>
            <person name="Riley R."/>
            <person name="LaButti K."/>
            <person name="Pangilinan J."/>
            <person name="Andreopoulos W."/>
            <person name="Lipzen A."/>
            <person name="Yan J."/>
            <person name="Wang M."/>
            <person name="Ng V."/>
            <person name="Grigoriev I.V."/>
            <person name="Spatafora J.W."/>
            <person name="Magnuson J.K."/>
            <person name="Baker S.E."/>
            <person name="Pomraning K.R."/>
        </authorList>
    </citation>
    <scope>NUCLEOTIDE SEQUENCE [LARGE SCALE GENOMIC DNA]</scope>
    <source>
        <strain evidence="2">CBS 10300</strain>
    </source>
</reference>
<comment type="caution">
    <text evidence="1">The sequence shown here is derived from an EMBL/GenBank/DDBJ whole genome shotgun (WGS) entry which is preliminary data.</text>
</comment>
<sequence>MASKHLQYIIDDDEDTSAFSSLDSEGFSRAESPEATSSTTASPYKLPLRKKRGIVATSTWDYAREPSSDEPARSQDNRHRLWYCSLCKKPRLTNLSSARYHLSKEHHITVEANTSKAQKRQHERLEDIFIKVTRGYSED</sequence>